<evidence type="ECO:0000313" key="2">
    <source>
        <dbReference type="EMBL" id="NKQ51683.1"/>
    </source>
</evidence>
<dbReference type="Gene3D" id="3.40.1410.10">
    <property type="entry name" value="Chorismate lyase-like"/>
    <property type="match status" value="1"/>
</dbReference>
<dbReference type="SUPFAM" id="SSF64288">
    <property type="entry name" value="Chorismate lyase-like"/>
    <property type="match status" value="1"/>
</dbReference>
<gene>
    <name evidence="2" type="ORF">HFP15_02165</name>
</gene>
<sequence length="57" mass="6040">MAPEPDIAAALAVTATTPVLHIRSTSWTASGQRCDVYDTWVRSDVVPLEVNVDAGGQ</sequence>
<feature type="domain" description="UbiC transcription regulator-associated" evidence="1">
    <location>
        <begin position="2"/>
        <end position="44"/>
    </location>
</feature>
<evidence type="ECO:0000259" key="1">
    <source>
        <dbReference type="Pfam" id="PF07702"/>
    </source>
</evidence>
<dbReference type="EMBL" id="JAAXLS010000001">
    <property type="protein sequence ID" value="NKQ51683.1"/>
    <property type="molecule type" value="Genomic_DNA"/>
</dbReference>
<dbReference type="Pfam" id="PF07702">
    <property type="entry name" value="UTRA"/>
    <property type="match status" value="1"/>
</dbReference>
<organism evidence="2 3">
    <name type="scientific">Amycolatopsis acididurans</name>
    <dbReference type="NCBI Taxonomy" id="2724524"/>
    <lineage>
        <taxon>Bacteria</taxon>
        <taxon>Bacillati</taxon>
        <taxon>Actinomycetota</taxon>
        <taxon>Actinomycetes</taxon>
        <taxon>Pseudonocardiales</taxon>
        <taxon>Pseudonocardiaceae</taxon>
        <taxon>Amycolatopsis</taxon>
    </lineage>
</organism>
<proteinExistence type="predicted"/>
<dbReference type="Proteomes" id="UP000715441">
    <property type="component" value="Unassembled WGS sequence"/>
</dbReference>
<accession>A0ABX1IW31</accession>
<comment type="caution">
    <text evidence="2">The sequence shown here is derived from an EMBL/GenBank/DDBJ whole genome shotgun (WGS) entry which is preliminary data.</text>
</comment>
<protein>
    <submittedName>
        <fullName evidence="2">UTRA domain-containing protein</fullName>
    </submittedName>
</protein>
<dbReference type="InterPro" id="IPR028978">
    <property type="entry name" value="Chorismate_lyase_/UTRA_dom_sf"/>
</dbReference>
<keyword evidence="3" id="KW-1185">Reference proteome</keyword>
<reference evidence="2 3" key="1">
    <citation type="submission" date="2020-04" db="EMBL/GenBank/DDBJ databases">
        <title>Novel species.</title>
        <authorList>
            <person name="Teo W.F.A."/>
            <person name="Lipun K."/>
            <person name="Srisuk N."/>
            <person name="Duangmal K."/>
        </authorList>
    </citation>
    <scope>NUCLEOTIDE SEQUENCE [LARGE SCALE GENOMIC DNA]</scope>
    <source>
        <strain evidence="2 3">K13G38</strain>
    </source>
</reference>
<name>A0ABX1IW31_9PSEU</name>
<evidence type="ECO:0000313" key="3">
    <source>
        <dbReference type="Proteomes" id="UP000715441"/>
    </source>
</evidence>
<dbReference type="InterPro" id="IPR011663">
    <property type="entry name" value="UTRA"/>
</dbReference>